<keyword evidence="1" id="KW-1133">Transmembrane helix</keyword>
<keyword evidence="1" id="KW-0812">Transmembrane</keyword>
<comment type="caution">
    <text evidence="2">The sequence shown here is derived from an EMBL/GenBank/DDBJ whole genome shotgun (WGS) entry which is preliminary data.</text>
</comment>
<evidence type="ECO:0000313" key="2">
    <source>
        <dbReference type="EMBL" id="MFD1321347.1"/>
    </source>
</evidence>
<evidence type="ECO:0000313" key="3">
    <source>
        <dbReference type="Proteomes" id="UP001597260"/>
    </source>
</evidence>
<keyword evidence="3" id="KW-1185">Reference proteome</keyword>
<reference evidence="3" key="1">
    <citation type="journal article" date="2019" name="Int. J. Syst. Evol. Microbiol.">
        <title>The Global Catalogue of Microorganisms (GCM) 10K type strain sequencing project: providing services to taxonomists for standard genome sequencing and annotation.</title>
        <authorList>
            <consortium name="The Broad Institute Genomics Platform"/>
            <consortium name="The Broad Institute Genome Sequencing Center for Infectious Disease"/>
            <person name="Wu L."/>
            <person name="Ma J."/>
        </authorList>
    </citation>
    <scope>NUCLEOTIDE SEQUENCE [LARGE SCALE GENOMIC DNA]</scope>
    <source>
        <strain evidence="3">JCM 31037</strain>
    </source>
</reference>
<name>A0ABW3YCH2_9ACTN</name>
<feature type="transmembrane region" description="Helical" evidence="1">
    <location>
        <begin position="59"/>
        <end position="80"/>
    </location>
</feature>
<protein>
    <submittedName>
        <fullName evidence="2">Uncharacterized protein</fullName>
    </submittedName>
</protein>
<organism evidence="2 3">
    <name type="scientific">Micromonospora sonneratiae</name>
    <dbReference type="NCBI Taxonomy" id="1184706"/>
    <lineage>
        <taxon>Bacteria</taxon>
        <taxon>Bacillati</taxon>
        <taxon>Actinomycetota</taxon>
        <taxon>Actinomycetes</taxon>
        <taxon>Micromonosporales</taxon>
        <taxon>Micromonosporaceae</taxon>
        <taxon>Micromonospora</taxon>
    </lineage>
</organism>
<dbReference type="Proteomes" id="UP001597260">
    <property type="component" value="Unassembled WGS sequence"/>
</dbReference>
<keyword evidence="1" id="KW-0472">Membrane</keyword>
<proteinExistence type="predicted"/>
<dbReference type="EMBL" id="JBHTMP010000011">
    <property type="protein sequence ID" value="MFD1321347.1"/>
    <property type="molecule type" value="Genomic_DNA"/>
</dbReference>
<sequence length="81" mass="8926">MRKLTDIACLLYARIIELAVEHHDQHMRSAPADDTAAILTIKTAVDVARAKCVLRDTRLVLAYLDLLAVAGLAGVAWWILT</sequence>
<evidence type="ECO:0000256" key="1">
    <source>
        <dbReference type="SAM" id="Phobius"/>
    </source>
</evidence>
<gene>
    <name evidence="2" type="ORF">ACFQ4H_09620</name>
</gene>
<accession>A0ABW3YCH2</accession>
<dbReference type="RefSeq" id="WP_377569358.1">
    <property type="nucleotide sequence ID" value="NZ_JBHTMP010000011.1"/>
</dbReference>